<dbReference type="GO" id="GO:0005524">
    <property type="term" value="F:ATP binding"/>
    <property type="evidence" value="ECO:0007669"/>
    <property type="project" value="UniProtKB-KW"/>
</dbReference>
<evidence type="ECO:0000256" key="11">
    <source>
        <dbReference type="ARBA" id="ARBA00048778"/>
    </source>
</evidence>
<evidence type="ECO:0000256" key="7">
    <source>
        <dbReference type="ARBA" id="ARBA00022840"/>
    </source>
</evidence>
<dbReference type="AlphaFoldDB" id="A0AAD5S8T8"/>
<dbReference type="Proteomes" id="UP001212841">
    <property type="component" value="Unassembled WGS sequence"/>
</dbReference>
<evidence type="ECO:0008006" key="17">
    <source>
        <dbReference type="Google" id="ProtNLM"/>
    </source>
</evidence>
<keyword evidence="5" id="KW-0999">Mitochondrion inner membrane</keyword>
<feature type="domain" description="BCS1 N-terminal" evidence="14">
    <location>
        <begin position="52"/>
        <end position="178"/>
    </location>
</feature>
<organism evidence="15 16">
    <name type="scientific">Rhizophlyctis rosea</name>
    <dbReference type="NCBI Taxonomy" id="64517"/>
    <lineage>
        <taxon>Eukaryota</taxon>
        <taxon>Fungi</taxon>
        <taxon>Fungi incertae sedis</taxon>
        <taxon>Chytridiomycota</taxon>
        <taxon>Chytridiomycota incertae sedis</taxon>
        <taxon>Chytridiomycetes</taxon>
        <taxon>Rhizophlyctidales</taxon>
        <taxon>Rhizophlyctidaceae</taxon>
        <taxon>Rhizophlyctis</taxon>
    </lineage>
</organism>
<dbReference type="Pfam" id="PF25426">
    <property type="entry name" value="AAA_lid_BCS1"/>
    <property type="match status" value="1"/>
</dbReference>
<comment type="caution">
    <text evidence="15">The sequence shown here is derived from an EMBL/GenBank/DDBJ whole genome shotgun (WGS) entry which is preliminary data.</text>
</comment>
<evidence type="ECO:0000256" key="12">
    <source>
        <dbReference type="SAM" id="Phobius"/>
    </source>
</evidence>
<dbReference type="PANTHER" id="PTHR23070">
    <property type="entry name" value="BCS1 AAA-TYPE ATPASE"/>
    <property type="match status" value="1"/>
</dbReference>
<proteinExistence type="inferred from homology"/>
<gene>
    <name evidence="15" type="ORF">HK097_010756</name>
</gene>
<evidence type="ECO:0000313" key="15">
    <source>
        <dbReference type="EMBL" id="KAJ3048222.1"/>
    </source>
</evidence>
<dbReference type="InterPro" id="IPR027417">
    <property type="entry name" value="P-loop_NTPase"/>
</dbReference>
<comment type="catalytic activity">
    <reaction evidence="11">
        <text>ATP + H2O = ADP + phosphate + H(+)</text>
        <dbReference type="Rhea" id="RHEA:13065"/>
        <dbReference type="ChEBI" id="CHEBI:15377"/>
        <dbReference type="ChEBI" id="CHEBI:15378"/>
        <dbReference type="ChEBI" id="CHEBI:30616"/>
        <dbReference type="ChEBI" id="CHEBI:43474"/>
        <dbReference type="ChEBI" id="CHEBI:456216"/>
    </reaction>
    <physiologicalReaction direction="left-to-right" evidence="11">
        <dbReference type="Rhea" id="RHEA:13066"/>
    </physiologicalReaction>
</comment>
<dbReference type="SMART" id="SM01024">
    <property type="entry name" value="BCS1_N"/>
    <property type="match status" value="1"/>
</dbReference>
<feature type="domain" description="AAA+ ATPase" evidence="13">
    <location>
        <begin position="209"/>
        <end position="345"/>
    </location>
</feature>
<dbReference type="GO" id="GO:0016887">
    <property type="term" value="F:ATP hydrolysis activity"/>
    <property type="evidence" value="ECO:0007669"/>
    <property type="project" value="InterPro"/>
</dbReference>
<keyword evidence="3 12" id="KW-0812">Transmembrane</keyword>
<dbReference type="CDD" id="cd19510">
    <property type="entry name" value="RecA-like_BCS1"/>
    <property type="match status" value="1"/>
</dbReference>
<dbReference type="GO" id="GO:0005743">
    <property type="term" value="C:mitochondrial inner membrane"/>
    <property type="evidence" value="ECO:0007669"/>
    <property type="project" value="UniProtKB-SubCell"/>
</dbReference>
<name>A0AAD5S8T8_9FUNG</name>
<evidence type="ECO:0000256" key="10">
    <source>
        <dbReference type="ARBA" id="ARBA00023136"/>
    </source>
</evidence>
<dbReference type="SMART" id="SM00382">
    <property type="entry name" value="AAA"/>
    <property type="match status" value="1"/>
</dbReference>
<dbReference type="InterPro" id="IPR057495">
    <property type="entry name" value="AAA_lid_BCS1"/>
</dbReference>
<accession>A0AAD5S8T8</accession>
<evidence type="ECO:0000256" key="1">
    <source>
        <dbReference type="ARBA" id="ARBA00004434"/>
    </source>
</evidence>
<keyword evidence="6" id="KW-0378">Hydrolase</keyword>
<dbReference type="EMBL" id="JADGJD010000827">
    <property type="protein sequence ID" value="KAJ3048222.1"/>
    <property type="molecule type" value="Genomic_DNA"/>
</dbReference>
<comment type="subcellular location">
    <subcellularLocation>
        <location evidence="1">Mitochondrion inner membrane</location>
        <topology evidence="1">Single-pass membrane protein</topology>
    </subcellularLocation>
</comment>
<comment type="similarity">
    <text evidence="2">Belongs to the AAA ATPase family. BCS1 subfamily.</text>
</comment>
<dbReference type="InterPro" id="IPR003959">
    <property type="entry name" value="ATPase_AAA_core"/>
</dbReference>
<evidence type="ECO:0000256" key="6">
    <source>
        <dbReference type="ARBA" id="ARBA00022801"/>
    </source>
</evidence>
<evidence type="ECO:0000256" key="8">
    <source>
        <dbReference type="ARBA" id="ARBA00022989"/>
    </source>
</evidence>
<keyword evidence="7" id="KW-0067">ATP-binding</keyword>
<evidence type="ECO:0000256" key="9">
    <source>
        <dbReference type="ARBA" id="ARBA00023128"/>
    </source>
</evidence>
<keyword evidence="4" id="KW-0547">Nucleotide-binding</keyword>
<dbReference type="Pfam" id="PF08740">
    <property type="entry name" value="BCS1_N"/>
    <property type="match status" value="1"/>
</dbReference>
<dbReference type="InterPro" id="IPR014851">
    <property type="entry name" value="BCS1_N"/>
</dbReference>
<dbReference type="Pfam" id="PF00004">
    <property type="entry name" value="AAA"/>
    <property type="match status" value="1"/>
</dbReference>
<dbReference type="Gene3D" id="3.40.50.300">
    <property type="entry name" value="P-loop containing nucleotide triphosphate hydrolases"/>
    <property type="match status" value="1"/>
</dbReference>
<reference evidence="15" key="1">
    <citation type="submission" date="2020-05" db="EMBL/GenBank/DDBJ databases">
        <title>Phylogenomic resolution of chytrid fungi.</title>
        <authorList>
            <person name="Stajich J.E."/>
            <person name="Amses K."/>
            <person name="Simmons R."/>
            <person name="Seto K."/>
            <person name="Myers J."/>
            <person name="Bonds A."/>
            <person name="Quandt C.A."/>
            <person name="Barry K."/>
            <person name="Liu P."/>
            <person name="Grigoriev I."/>
            <person name="Longcore J.E."/>
            <person name="James T.Y."/>
        </authorList>
    </citation>
    <scope>NUCLEOTIDE SEQUENCE</scope>
    <source>
        <strain evidence="15">JEL0318</strain>
    </source>
</reference>
<protein>
    <recommendedName>
        <fullName evidence="17">Mitochondrial chaperone BCS1</fullName>
    </recommendedName>
</protein>
<dbReference type="InterPro" id="IPR050747">
    <property type="entry name" value="Mitochondrial_chaperone_BCS1"/>
</dbReference>
<keyword evidence="9" id="KW-0496">Mitochondrion</keyword>
<evidence type="ECO:0000256" key="4">
    <source>
        <dbReference type="ARBA" id="ARBA00022741"/>
    </source>
</evidence>
<evidence type="ECO:0000259" key="14">
    <source>
        <dbReference type="SMART" id="SM01024"/>
    </source>
</evidence>
<sequence length="418" mass="45525">MQAHVAAPAVPAIRALSTFSTEGGGLSALTKIIMDKLGMGGNEFASGGLTLAVLGAVVAGARMFGGYLVDAMKRQCIVSAEFDSNRAGTHLFTYNNRLLWLSRERAKTLPGAAGASISPERITINCLGRSRSVLESLVQTAQTHYIQKDAHRTVIYSADQYGNWRRTRSKPVRPLSTVVLDGDVKETFLKDVKEFLGSEKWYADRGIPYRRGYMFHGKPGTGKTSFVTTLAGELRFNIYVISLANKGLTDETLTELMVDTPGRCILLLEDIDAAFVSRGITKDASASSGATVTNVTFSGLLNAIDGVAAQEGRILCMTTNHLEKLDEALIRPGRIDHQVHFDLASSHQIRELFLQFYPHSPSSTSSTSSLPYTEQELIGLADEFEKKVEGGKWSMAQIQGLLMRWKSDPRGAVEAAEG</sequence>
<evidence type="ECO:0000256" key="3">
    <source>
        <dbReference type="ARBA" id="ARBA00022692"/>
    </source>
</evidence>
<dbReference type="SUPFAM" id="SSF52540">
    <property type="entry name" value="P-loop containing nucleoside triphosphate hydrolases"/>
    <property type="match status" value="1"/>
</dbReference>
<keyword evidence="8 12" id="KW-1133">Transmembrane helix</keyword>
<dbReference type="InterPro" id="IPR003593">
    <property type="entry name" value="AAA+_ATPase"/>
</dbReference>
<keyword evidence="10 12" id="KW-0472">Membrane</keyword>
<evidence type="ECO:0000313" key="16">
    <source>
        <dbReference type="Proteomes" id="UP001212841"/>
    </source>
</evidence>
<evidence type="ECO:0000256" key="5">
    <source>
        <dbReference type="ARBA" id="ARBA00022792"/>
    </source>
</evidence>
<evidence type="ECO:0000259" key="13">
    <source>
        <dbReference type="SMART" id="SM00382"/>
    </source>
</evidence>
<keyword evidence="16" id="KW-1185">Reference proteome</keyword>
<feature type="transmembrane region" description="Helical" evidence="12">
    <location>
        <begin position="44"/>
        <end position="64"/>
    </location>
</feature>
<feature type="non-terminal residue" evidence="15">
    <location>
        <position position="1"/>
    </location>
</feature>
<evidence type="ECO:0000256" key="2">
    <source>
        <dbReference type="ARBA" id="ARBA00007448"/>
    </source>
</evidence>